<dbReference type="SUPFAM" id="SSF50249">
    <property type="entry name" value="Nucleic acid-binding proteins"/>
    <property type="match status" value="1"/>
</dbReference>
<keyword evidence="6" id="KW-1185">Reference proteome</keyword>
<dbReference type="EnsemblPlants" id="AET1Gv20635200.1">
    <property type="protein sequence ID" value="AET1Gv20635200.1"/>
    <property type="gene ID" value="AET1Gv20635200"/>
</dbReference>
<feature type="compositionally biased region" description="Gly residues" evidence="2">
    <location>
        <begin position="117"/>
        <end position="131"/>
    </location>
</feature>
<evidence type="ECO:0000259" key="4">
    <source>
        <dbReference type="PROSITE" id="PS51857"/>
    </source>
</evidence>
<keyword evidence="1" id="KW-0479">Metal-binding</keyword>
<dbReference type="Pfam" id="PF00098">
    <property type="entry name" value="zf-CCHC"/>
    <property type="match status" value="3"/>
</dbReference>
<keyword evidence="1" id="KW-0863">Zinc-finger</keyword>
<dbReference type="Proteomes" id="UP000015105">
    <property type="component" value="Chromosome 1D"/>
</dbReference>
<dbReference type="PROSITE" id="PS00352">
    <property type="entry name" value="CSD_1"/>
    <property type="match status" value="1"/>
</dbReference>
<dbReference type="CDD" id="cd04458">
    <property type="entry name" value="CSP_CDS"/>
    <property type="match status" value="1"/>
</dbReference>
<dbReference type="Gramene" id="AET1Gv20635200.1">
    <property type="protein sequence ID" value="AET1Gv20635200.1"/>
    <property type="gene ID" value="AET1Gv20635200"/>
</dbReference>
<dbReference type="InterPro" id="IPR001878">
    <property type="entry name" value="Znf_CCHC"/>
</dbReference>
<dbReference type="Pfam" id="PF00313">
    <property type="entry name" value="CSD"/>
    <property type="match status" value="1"/>
</dbReference>
<name>A0A452Z525_AEGTS</name>
<feature type="domain" description="CSD" evidence="4">
    <location>
        <begin position="50"/>
        <end position="116"/>
    </location>
</feature>
<dbReference type="InterPro" id="IPR019844">
    <property type="entry name" value="CSD_CS"/>
</dbReference>
<evidence type="ECO:0000259" key="3">
    <source>
        <dbReference type="PROSITE" id="PS50158"/>
    </source>
</evidence>
<dbReference type="PROSITE" id="PS50158">
    <property type="entry name" value="ZF_CCHC"/>
    <property type="match status" value="3"/>
</dbReference>
<dbReference type="GO" id="GO:0008270">
    <property type="term" value="F:zinc ion binding"/>
    <property type="evidence" value="ECO:0007669"/>
    <property type="project" value="UniProtKB-KW"/>
</dbReference>
<reference evidence="6" key="1">
    <citation type="journal article" date="2014" name="Science">
        <title>Ancient hybridizations among the ancestral genomes of bread wheat.</title>
        <authorList>
            <consortium name="International Wheat Genome Sequencing Consortium,"/>
            <person name="Marcussen T."/>
            <person name="Sandve S.R."/>
            <person name="Heier L."/>
            <person name="Spannagl M."/>
            <person name="Pfeifer M."/>
            <person name="Jakobsen K.S."/>
            <person name="Wulff B.B."/>
            <person name="Steuernagel B."/>
            <person name="Mayer K.F."/>
            <person name="Olsen O.A."/>
        </authorList>
    </citation>
    <scope>NUCLEOTIDE SEQUENCE [LARGE SCALE GENOMIC DNA]</scope>
    <source>
        <strain evidence="6">cv. AL8/78</strain>
    </source>
</reference>
<reference evidence="5" key="4">
    <citation type="submission" date="2019-03" db="UniProtKB">
        <authorList>
            <consortium name="EnsemblPlants"/>
        </authorList>
    </citation>
    <scope>IDENTIFICATION</scope>
</reference>
<dbReference type="SMART" id="SM00357">
    <property type="entry name" value="CSP"/>
    <property type="match status" value="1"/>
</dbReference>
<sequence>PPPPCKATVQAQLRGLFISTPTSSLSIHTDLGFPARVLVLRFRRRKMGERVKGTVKWFNVTKGFGFISPDDGGEDLFVHQSAIKSDGYRSLNENDAVEFEIITGDDGRTKASDVTAPGGGALSGGSRPGEGGGDRGGRGGYGGGGGGYGGGGGGYGGGGGGYGGGGGGYGGGGYGGGGGGGRGCYKCGEDGHISRDCPQGGGGGGGYGGGGYGGGGGGGRECYKCGEEGHISRDCPQGGGGGGYGGGGGRGGGGGGGGCFSCGESGHFSRECPNKAH</sequence>
<feature type="region of interest" description="Disordered" evidence="2">
    <location>
        <begin position="107"/>
        <end position="138"/>
    </location>
</feature>
<proteinExistence type="predicted"/>
<evidence type="ECO:0000256" key="1">
    <source>
        <dbReference type="PROSITE-ProRule" id="PRU00047"/>
    </source>
</evidence>
<dbReference type="InterPro" id="IPR036875">
    <property type="entry name" value="Znf_CCHC_sf"/>
</dbReference>
<dbReference type="PANTHER" id="PTHR46565">
    <property type="entry name" value="COLD SHOCK DOMAIN PROTEIN 2"/>
    <property type="match status" value="1"/>
</dbReference>
<protein>
    <submittedName>
        <fullName evidence="5">Uncharacterized protein</fullName>
    </submittedName>
</protein>
<dbReference type="InterPro" id="IPR011129">
    <property type="entry name" value="CSD"/>
</dbReference>
<dbReference type="PRINTS" id="PR00050">
    <property type="entry name" value="COLDSHOCK"/>
</dbReference>
<dbReference type="PANTHER" id="PTHR46565:SF25">
    <property type="entry name" value="COLD SHOCK DOMAIN PROTEIN 2"/>
    <property type="match status" value="1"/>
</dbReference>
<feature type="domain" description="CCHC-type" evidence="3">
    <location>
        <begin position="222"/>
        <end position="237"/>
    </location>
</feature>
<dbReference type="InterPro" id="IPR012340">
    <property type="entry name" value="NA-bd_OB-fold"/>
</dbReference>
<dbReference type="GO" id="GO:0003676">
    <property type="term" value="F:nucleic acid binding"/>
    <property type="evidence" value="ECO:0007669"/>
    <property type="project" value="InterPro"/>
</dbReference>
<dbReference type="SMART" id="SM00343">
    <property type="entry name" value="ZnF_C2HC"/>
    <property type="match status" value="3"/>
</dbReference>
<accession>A0A452Z525</accession>
<evidence type="ECO:0000313" key="6">
    <source>
        <dbReference type="Proteomes" id="UP000015105"/>
    </source>
</evidence>
<reference evidence="5" key="5">
    <citation type="journal article" date="2021" name="G3 (Bethesda)">
        <title>Aegilops tauschii genome assembly Aet v5.0 features greater sequence contiguity and improved annotation.</title>
        <authorList>
            <person name="Wang L."/>
            <person name="Zhu T."/>
            <person name="Rodriguez J.C."/>
            <person name="Deal K.R."/>
            <person name="Dubcovsky J."/>
            <person name="McGuire P.E."/>
            <person name="Lux T."/>
            <person name="Spannagl M."/>
            <person name="Mayer K.F.X."/>
            <person name="Baldrich P."/>
            <person name="Meyers B.C."/>
            <person name="Huo N."/>
            <person name="Gu Y.Q."/>
            <person name="Zhou H."/>
            <person name="Devos K.M."/>
            <person name="Bennetzen J.L."/>
            <person name="Unver T."/>
            <person name="Budak H."/>
            <person name="Gulick P.J."/>
            <person name="Galiba G."/>
            <person name="Kalapos B."/>
            <person name="Nelson D.R."/>
            <person name="Li P."/>
            <person name="You F.M."/>
            <person name="Luo M.C."/>
            <person name="Dvorak J."/>
        </authorList>
    </citation>
    <scope>NUCLEOTIDE SEQUENCE [LARGE SCALE GENOMIC DNA]</scope>
    <source>
        <strain evidence="5">cv. AL8/78</strain>
    </source>
</reference>
<reference evidence="6" key="2">
    <citation type="journal article" date="2017" name="Nat. Plants">
        <title>The Aegilops tauschii genome reveals multiple impacts of transposons.</title>
        <authorList>
            <person name="Zhao G."/>
            <person name="Zou C."/>
            <person name="Li K."/>
            <person name="Wang K."/>
            <person name="Li T."/>
            <person name="Gao L."/>
            <person name="Zhang X."/>
            <person name="Wang H."/>
            <person name="Yang Z."/>
            <person name="Liu X."/>
            <person name="Jiang W."/>
            <person name="Mao L."/>
            <person name="Kong X."/>
            <person name="Jiao Y."/>
            <person name="Jia J."/>
        </authorList>
    </citation>
    <scope>NUCLEOTIDE SEQUENCE [LARGE SCALE GENOMIC DNA]</scope>
    <source>
        <strain evidence="6">cv. AL8/78</strain>
    </source>
</reference>
<organism evidence="5 6">
    <name type="scientific">Aegilops tauschii subsp. strangulata</name>
    <name type="common">Goatgrass</name>
    <dbReference type="NCBI Taxonomy" id="200361"/>
    <lineage>
        <taxon>Eukaryota</taxon>
        <taxon>Viridiplantae</taxon>
        <taxon>Streptophyta</taxon>
        <taxon>Embryophyta</taxon>
        <taxon>Tracheophyta</taxon>
        <taxon>Spermatophyta</taxon>
        <taxon>Magnoliopsida</taxon>
        <taxon>Liliopsida</taxon>
        <taxon>Poales</taxon>
        <taxon>Poaceae</taxon>
        <taxon>BOP clade</taxon>
        <taxon>Pooideae</taxon>
        <taxon>Triticodae</taxon>
        <taxon>Triticeae</taxon>
        <taxon>Triticinae</taxon>
        <taxon>Aegilops</taxon>
    </lineage>
</organism>
<dbReference type="AlphaFoldDB" id="A0A452Z525"/>
<dbReference type="PROSITE" id="PS51857">
    <property type="entry name" value="CSD_2"/>
    <property type="match status" value="1"/>
</dbReference>
<dbReference type="STRING" id="200361.A0A452Z525"/>
<dbReference type="SUPFAM" id="SSF57756">
    <property type="entry name" value="Retrovirus zinc finger-like domains"/>
    <property type="match status" value="2"/>
</dbReference>
<feature type="domain" description="CCHC-type" evidence="3">
    <location>
        <begin position="184"/>
        <end position="199"/>
    </location>
</feature>
<evidence type="ECO:0000313" key="5">
    <source>
        <dbReference type="EnsemblPlants" id="AET1Gv20635200.1"/>
    </source>
</evidence>
<dbReference type="InterPro" id="IPR002059">
    <property type="entry name" value="CSP_DNA-bd"/>
</dbReference>
<dbReference type="Gene3D" id="4.10.60.10">
    <property type="entry name" value="Zinc finger, CCHC-type"/>
    <property type="match status" value="3"/>
</dbReference>
<evidence type="ECO:0000256" key="2">
    <source>
        <dbReference type="SAM" id="MobiDB-lite"/>
    </source>
</evidence>
<reference evidence="5" key="3">
    <citation type="journal article" date="2017" name="Nature">
        <title>Genome sequence of the progenitor of the wheat D genome Aegilops tauschii.</title>
        <authorList>
            <person name="Luo M.C."/>
            <person name="Gu Y.Q."/>
            <person name="Puiu D."/>
            <person name="Wang H."/>
            <person name="Twardziok S.O."/>
            <person name="Deal K.R."/>
            <person name="Huo N."/>
            <person name="Zhu T."/>
            <person name="Wang L."/>
            <person name="Wang Y."/>
            <person name="McGuire P.E."/>
            <person name="Liu S."/>
            <person name="Long H."/>
            <person name="Ramasamy R.K."/>
            <person name="Rodriguez J.C."/>
            <person name="Van S.L."/>
            <person name="Yuan L."/>
            <person name="Wang Z."/>
            <person name="Xia Z."/>
            <person name="Xiao L."/>
            <person name="Anderson O.D."/>
            <person name="Ouyang S."/>
            <person name="Liang Y."/>
            <person name="Zimin A.V."/>
            <person name="Pertea G."/>
            <person name="Qi P."/>
            <person name="Bennetzen J.L."/>
            <person name="Dai X."/>
            <person name="Dawson M.W."/>
            <person name="Muller H.G."/>
            <person name="Kugler K."/>
            <person name="Rivarola-Duarte L."/>
            <person name="Spannagl M."/>
            <person name="Mayer K.F.X."/>
            <person name="Lu F.H."/>
            <person name="Bevan M.W."/>
            <person name="Leroy P."/>
            <person name="Li P."/>
            <person name="You F.M."/>
            <person name="Sun Q."/>
            <person name="Liu Z."/>
            <person name="Lyons E."/>
            <person name="Wicker T."/>
            <person name="Salzberg S.L."/>
            <person name="Devos K.M."/>
            <person name="Dvorak J."/>
        </authorList>
    </citation>
    <scope>NUCLEOTIDE SEQUENCE [LARGE SCALE GENOMIC DNA]</scope>
    <source>
        <strain evidence="5">cv. AL8/78</strain>
    </source>
</reference>
<keyword evidence="1" id="KW-0862">Zinc</keyword>
<dbReference type="Gene3D" id="2.40.50.140">
    <property type="entry name" value="Nucleic acid-binding proteins"/>
    <property type="match status" value="1"/>
</dbReference>
<feature type="domain" description="CCHC-type" evidence="3">
    <location>
        <begin position="259"/>
        <end position="274"/>
    </location>
</feature>